<reference evidence="8" key="1">
    <citation type="submission" date="2018-05" db="EMBL/GenBank/DDBJ databases">
        <title>Draft genome of Mucuna pruriens seed.</title>
        <authorList>
            <person name="Nnadi N.E."/>
            <person name="Vos R."/>
            <person name="Hasami M.H."/>
            <person name="Devisetty U.K."/>
            <person name="Aguiy J.C."/>
        </authorList>
    </citation>
    <scope>NUCLEOTIDE SEQUENCE [LARGE SCALE GENOMIC DNA]</scope>
    <source>
        <strain evidence="8">JCA_2017</strain>
    </source>
</reference>
<feature type="domain" description="Reverse transcriptase RNase H-like" evidence="7">
    <location>
        <begin position="105"/>
        <end position="137"/>
    </location>
</feature>
<feature type="non-terminal residue" evidence="8">
    <location>
        <position position="1"/>
    </location>
</feature>
<keyword evidence="6" id="KW-0695">RNA-directed DNA polymerase</keyword>
<dbReference type="GO" id="GO:0016787">
    <property type="term" value="F:hydrolase activity"/>
    <property type="evidence" value="ECO:0007669"/>
    <property type="project" value="UniProtKB-KW"/>
</dbReference>
<dbReference type="Pfam" id="PF17917">
    <property type="entry name" value="RT_RNaseH"/>
    <property type="match status" value="1"/>
</dbReference>
<comment type="caution">
    <text evidence="8">The sequence shown here is derived from an EMBL/GenBank/DDBJ whole genome shotgun (WGS) entry which is preliminary data.</text>
</comment>
<accession>A0A371I5Z7</accession>
<keyword evidence="4" id="KW-0255">Endonuclease</keyword>
<evidence type="ECO:0000256" key="3">
    <source>
        <dbReference type="ARBA" id="ARBA00022722"/>
    </source>
</evidence>
<evidence type="ECO:0000313" key="8">
    <source>
        <dbReference type="EMBL" id="RDY10467.1"/>
    </source>
</evidence>
<name>A0A371I5Z7_MUCPR</name>
<dbReference type="GO" id="GO:0003964">
    <property type="term" value="F:RNA-directed DNA polymerase activity"/>
    <property type="evidence" value="ECO:0007669"/>
    <property type="project" value="UniProtKB-KW"/>
</dbReference>
<dbReference type="OrthoDB" id="2020560at2759"/>
<evidence type="ECO:0000256" key="6">
    <source>
        <dbReference type="ARBA" id="ARBA00022918"/>
    </source>
</evidence>
<evidence type="ECO:0000256" key="5">
    <source>
        <dbReference type="ARBA" id="ARBA00022801"/>
    </source>
</evidence>
<dbReference type="InterPro" id="IPR041373">
    <property type="entry name" value="RT_RNaseH"/>
</dbReference>
<protein>
    <recommendedName>
        <fullName evidence="7">Reverse transcriptase RNase H-like domain-containing protein</fullName>
    </recommendedName>
</protein>
<proteinExistence type="predicted"/>
<keyword evidence="2" id="KW-0548">Nucleotidyltransferase</keyword>
<organism evidence="8 9">
    <name type="scientific">Mucuna pruriens</name>
    <name type="common">Velvet bean</name>
    <name type="synonym">Dolichos pruriens</name>
    <dbReference type="NCBI Taxonomy" id="157652"/>
    <lineage>
        <taxon>Eukaryota</taxon>
        <taxon>Viridiplantae</taxon>
        <taxon>Streptophyta</taxon>
        <taxon>Embryophyta</taxon>
        <taxon>Tracheophyta</taxon>
        <taxon>Spermatophyta</taxon>
        <taxon>Magnoliopsida</taxon>
        <taxon>eudicotyledons</taxon>
        <taxon>Gunneridae</taxon>
        <taxon>Pentapetalae</taxon>
        <taxon>rosids</taxon>
        <taxon>fabids</taxon>
        <taxon>Fabales</taxon>
        <taxon>Fabaceae</taxon>
        <taxon>Papilionoideae</taxon>
        <taxon>50 kb inversion clade</taxon>
        <taxon>NPAAA clade</taxon>
        <taxon>indigoferoid/millettioid clade</taxon>
        <taxon>Phaseoleae</taxon>
        <taxon>Mucuna</taxon>
    </lineage>
</organism>
<evidence type="ECO:0000259" key="7">
    <source>
        <dbReference type="Pfam" id="PF17917"/>
    </source>
</evidence>
<dbReference type="PANTHER" id="PTHR33064:SF39">
    <property type="match status" value="1"/>
</dbReference>
<sequence length="140" mass="15929">MVVEGIVLGHLLSSRGIEVDKAKIEIITSLPHPASVREVRSFLGHAGVSSRTSARRPYHCPNYYKKMWSLSSTKNAYKPLRTPIRDDVRRIQLSPWSRSQPARQIFALDKFRSYLLGSRVIVFSDHAALKYLLKKPDAKP</sequence>
<dbReference type="InterPro" id="IPR051320">
    <property type="entry name" value="Viral_Replic_Matur_Polypro"/>
</dbReference>
<dbReference type="AlphaFoldDB" id="A0A371I5Z7"/>
<keyword evidence="3" id="KW-0540">Nuclease</keyword>
<evidence type="ECO:0000256" key="2">
    <source>
        <dbReference type="ARBA" id="ARBA00022695"/>
    </source>
</evidence>
<dbReference type="SUPFAM" id="SSF56672">
    <property type="entry name" value="DNA/RNA polymerases"/>
    <property type="match status" value="1"/>
</dbReference>
<keyword evidence="9" id="KW-1185">Reference proteome</keyword>
<dbReference type="GO" id="GO:0004519">
    <property type="term" value="F:endonuclease activity"/>
    <property type="evidence" value="ECO:0007669"/>
    <property type="project" value="UniProtKB-KW"/>
</dbReference>
<evidence type="ECO:0000313" key="9">
    <source>
        <dbReference type="Proteomes" id="UP000257109"/>
    </source>
</evidence>
<keyword evidence="1" id="KW-0808">Transferase</keyword>
<keyword evidence="5" id="KW-0378">Hydrolase</keyword>
<dbReference type="PANTHER" id="PTHR33064">
    <property type="entry name" value="POL PROTEIN"/>
    <property type="match status" value="1"/>
</dbReference>
<dbReference type="EMBL" id="QJKJ01000838">
    <property type="protein sequence ID" value="RDY10467.1"/>
    <property type="molecule type" value="Genomic_DNA"/>
</dbReference>
<evidence type="ECO:0000256" key="4">
    <source>
        <dbReference type="ARBA" id="ARBA00022759"/>
    </source>
</evidence>
<dbReference type="InterPro" id="IPR043502">
    <property type="entry name" value="DNA/RNA_pol_sf"/>
</dbReference>
<evidence type="ECO:0000256" key="1">
    <source>
        <dbReference type="ARBA" id="ARBA00022679"/>
    </source>
</evidence>
<dbReference type="Proteomes" id="UP000257109">
    <property type="component" value="Unassembled WGS sequence"/>
</dbReference>
<gene>
    <name evidence="8" type="ORF">CR513_05011</name>
</gene>